<evidence type="ECO:0000313" key="1">
    <source>
        <dbReference type="EMBL" id="CAB4138501.1"/>
    </source>
</evidence>
<protein>
    <submittedName>
        <fullName evidence="1">Uncharacterized protein</fullName>
    </submittedName>
</protein>
<proteinExistence type="predicted"/>
<organism evidence="1">
    <name type="scientific">uncultured Caudovirales phage</name>
    <dbReference type="NCBI Taxonomy" id="2100421"/>
    <lineage>
        <taxon>Viruses</taxon>
        <taxon>Duplodnaviria</taxon>
        <taxon>Heunggongvirae</taxon>
        <taxon>Uroviricota</taxon>
        <taxon>Caudoviricetes</taxon>
        <taxon>Peduoviridae</taxon>
        <taxon>Maltschvirus</taxon>
        <taxon>Maltschvirus maltsch</taxon>
    </lineage>
</organism>
<sequence>MAKNPFGKSRPVSNPYAIYKAGEWTWHVCKTYKAPESEAKDVHARWFVWAKSPMTYGDFEGGDTYAREVMRYASPVAAEPEWLEARGIHARMPTPAEYLAR</sequence>
<reference evidence="1" key="1">
    <citation type="submission" date="2020-04" db="EMBL/GenBank/DDBJ databases">
        <authorList>
            <person name="Chiriac C."/>
            <person name="Salcher M."/>
            <person name="Ghai R."/>
            <person name="Kavagutti S V."/>
        </authorList>
    </citation>
    <scope>NUCLEOTIDE SEQUENCE</scope>
</reference>
<dbReference type="EMBL" id="LR796344">
    <property type="protein sequence ID" value="CAB4138501.1"/>
    <property type="molecule type" value="Genomic_DNA"/>
</dbReference>
<name>A0A6J5LWN2_9CAUD</name>
<gene>
    <name evidence="1" type="ORF">UFOVP330_84</name>
</gene>
<accession>A0A6J5LWN2</accession>